<sequence length="59" mass="6273">MIFFPQRRRINVKALAVSLFLLTLSAASFVAGLQVGVEYSASLSGNVPFLSVQTASADL</sequence>
<dbReference type="EMBL" id="BBIO01000007">
    <property type="protein sequence ID" value="GAK45149.1"/>
    <property type="molecule type" value="Genomic_DNA"/>
</dbReference>
<evidence type="ECO:0000313" key="1">
    <source>
        <dbReference type="EMBL" id="GAK45149.1"/>
    </source>
</evidence>
<proteinExistence type="predicted"/>
<gene>
    <name evidence="1" type="ORF">M2A_1648</name>
</gene>
<comment type="caution">
    <text evidence="1">The sequence shown here is derived from an EMBL/GenBank/DDBJ whole genome shotgun (WGS) entry which is preliminary data.</text>
</comment>
<keyword evidence="2" id="KW-1185">Reference proteome</keyword>
<dbReference type="AlphaFoldDB" id="A0A081BAT1"/>
<protein>
    <submittedName>
        <fullName evidence="1">Uncharacterized protein</fullName>
    </submittedName>
</protein>
<reference evidence="1 2" key="1">
    <citation type="submission" date="2014-07" db="EMBL/GenBank/DDBJ databases">
        <title>Tepidicaulis marinum gen. nov., sp. nov., a novel marine bacterium denitrifying nitrate to nitrous oxide strictly under microaerobic conditions.</title>
        <authorList>
            <person name="Takeuchi M."/>
            <person name="Yamagishi T."/>
            <person name="Kamagata Y."/>
            <person name="Oshima K."/>
            <person name="Hattori M."/>
            <person name="Katayama T."/>
            <person name="Hanada S."/>
            <person name="Tamaki H."/>
            <person name="Marumo K."/>
            <person name="Maeda H."/>
            <person name="Nedachi M."/>
            <person name="Iwasaki W."/>
            <person name="Suwa Y."/>
            <person name="Sakata S."/>
        </authorList>
    </citation>
    <scope>NUCLEOTIDE SEQUENCE [LARGE SCALE GENOMIC DNA]</scope>
    <source>
        <strain evidence="1 2">MA2</strain>
    </source>
</reference>
<dbReference type="STRING" id="1333998.M2A_1648"/>
<name>A0A081BAT1_9HYPH</name>
<evidence type="ECO:0000313" key="2">
    <source>
        <dbReference type="Proteomes" id="UP000028702"/>
    </source>
</evidence>
<accession>A0A081BAT1</accession>
<organism evidence="1 2">
    <name type="scientific">Tepidicaulis marinus</name>
    <dbReference type="NCBI Taxonomy" id="1333998"/>
    <lineage>
        <taxon>Bacteria</taxon>
        <taxon>Pseudomonadati</taxon>
        <taxon>Pseudomonadota</taxon>
        <taxon>Alphaproteobacteria</taxon>
        <taxon>Hyphomicrobiales</taxon>
        <taxon>Parvibaculaceae</taxon>
        <taxon>Tepidicaulis</taxon>
    </lineage>
</organism>
<dbReference type="Proteomes" id="UP000028702">
    <property type="component" value="Unassembled WGS sequence"/>
</dbReference>